<organism evidence="2 3">
    <name type="scientific">Paenibacillus polymyxa (strain SC2)</name>
    <name type="common">Bacillus polymyxa</name>
    <dbReference type="NCBI Taxonomy" id="886882"/>
    <lineage>
        <taxon>Bacteria</taxon>
        <taxon>Bacillati</taxon>
        <taxon>Bacillota</taxon>
        <taxon>Bacilli</taxon>
        <taxon>Bacillales</taxon>
        <taxon>Paenibacillaceae</taxon>
        <taxon>Paenibacillus</taxon>
    </lineage>
</organism>
<feature type="domain" description="DinB-like" evidence="1">
    <location>
        <begin position="17"/>
        <end position="145"/>
    </location>
</feature>
<evidence type="ECO:0000313" key="2">
    <source>
        <dbReference type="EMBL" id="AKA44295.1"/>
    </source>
</evidence>
<evidence type="ECO:0000313" key="3">
    <source>
        <dbReference type="Proteomes" id="UP000006868"/>
    </source>
</evidence>
<dbReference type="RefSeq" id="WP_016324608.1">
    <property type="nucleotide sequence ID" value="NC_014622.2"/>
</dbReference>
<dbReference type="AlphaFoldDB" id="A0A0D5ZBZ1"/>
<dbReference type="Proteomes" id="UP000006868">
    <property type="component" value="Chromosome"/>
</dbReference>
<dbReference type="GO" id="GO:0016787">
    <property type="term" value="F:hydrolase activity"/>
    <property type="evidence" value="ECO:0007669"/>
    <property type="project" value="UniProtKB-KW"/>
</dbReference>
<dbReference type="InterPro" id="IPR034660">
    <property type="entry name" value="DinB/YfiT-like"/>
</dbReference>
<dbReference type="Gene3D" id="1.20.120.450">
    <property type="entry name" value="dinb family like domain"/>
    <property type="match status" value="1"/>
</dbReference>
<protein>
    <submittedName>
        <fullName evidence="2">Metal-dependent hydrolase</fullName>
    </submittedName>
</protein>
<dbReference type="HOGENOM" id="CLU_105789_4_0_9"/>
<keyword evidence="2" id="KW-0378">Hydrolase</keyword>
<dbReference type="KEGG" id="ppm:PPSC2_17910"/>
<dbReference type="InterPro" id="IPR024775">
    <property type="entry name" value="DinB-like"/>
</dbReference>
<dbReference type="EMBL" id="CP002213">
    <property type="protein sequence ID" value="AKA44295.1"/>
    <property type="molecule type" value="Genomic_DNA"/>
</dbReference>
<sequence>MEAILQHLNFRITDVPSRIHTYSELDFSIRTRPNSWSKKEILGHLCDSALTNLQIFVRSQYESQPYSVLKYAQNHWVELMNYQNLSIDHILALWVILNKQVAVVIANIPEDKLLYLCDIGEEKLVTLEWLIKDYVEHLEHHLEQIFST</sequence>
<dbReference type="PATRIC" id="fig|886882.15.peg.3826"/>
<name>A0A0D5ZBZ1_PAEPS</name>
<proteinExistence type="predicted"/>
<dbReference type="SUPFAM" id="SSF109854">
    <property type="entry name" value="DinB/YfiT-like putative metalloenzymes"/>
    <property type="match status" value="1"/>
</dbReference>
<reference evidence="2 3" key="1">
    <citation type="journal article" date="2011" name="J. Bacteriol.">
        <title>Complete genome sequence of Paenibacillus polymyxa SC2, a strain of plant growth-promoting Rhizobacterium with broad-spectrum antimicrobial activity.</title>
        <authorList>
            <person name="Ma M."/>
            <person name="Wang C."/>
            <person name="Ding Y."/>
            <person name="Li L."/>
            <person name="Shen D."/>
            <person name="Jiang X."/>
            <person name="Guan D."/>
            <person name="Cao F."/>
            <person name="Chen H."/>
            <person name="Feng R."/>
            <person name="Wang X."/>
            <person name="Ge Y."/>
            <person name="Yao L."/>
            <person name="Bing X."/>
            <person name="Yang X."/>
            <person name="Li J."/>
            <person name="Du B."/>
        </authorList>
    </citation>
    <scope>NUCLEOTIDE SEQUENCE [LARGE SCALE GENOMIC DNA]</scope>
    <source>
        <strain evidence="2 3">SC2</strain>
    </source>
</reference>
<accession>A0A0D5ZBZ1</accession>
<dbReference type="Pfam" id="PF12867">
    <property type="entry name" value="DinB_2"/>
    <property type="match status" value="1"/>
</dbReference>
<dbReference type="OrthoDB" id="9793216at2"/>
<evidence type="ECO:0000259" key="1">
    <source>
        <dbReference type="Pfam" id="PF12867"/>
    </source>
</evidence>
<gene>
    <name evidence="2" type="ORF">PPSC2_17910</name>
</gene>